<name>A0ABN3PDK0_9ACTN</name>
<evidence type="ECO:0000313" key="4">
    <source>
        <dbReference type="Proteomes" id="UP001501509"/>
    </source>
</evidence>
<dbReference type="NCBIfam" id="TIGR02995">
    <property type="entry name" value="ectoine_ehuB"/>
    <property type="match status" value="1"/>
</dbReference>
<dbReference type="InterPro" id="IPR006311">
    <property type="entry name" value="TAT_signal"/>
</dbReference>
<comment type="caution">
    <text evidence="3">The sequence shown here is derived from an EMBL/GenBank/DDBJ whole genome shotgun (WGS) entry which is preliminary data.</text>
</comment>
<reference evidence="3 4" key="1">
    <citation type="journal article" date="2019" name="Int. J. Syst. Evol. Microbiol.">
        <title>The Global Catalogue of Microorganisms (GCM) 10K type strain sequencing project: providing services to taxonomists for standard genome sequencing and annotation.</title>
        <authorList>
            <consortium name="The Broad Institute Genomics Platform"/>
            <consortium name="The Broad Institute Genome Sequencing Center for Infectious Disease"/>
            <person name="Wu L."/>
            <person name="Ma J."/>
        </authorList>
    </citation>
    <scope>NUCLEOTIDE SEQUENCE [LARGE SCALE GENOMIC DNA]</scope>
    <source>
        <strain evidence="3 4">JCM 6833</strain>
    </source>
</reference>
<evidence type="ECO:0000313" key="3">
    <source>
        <dbReference type="EMBL" id="GAA2580546.1"/>
    </source>
</evidence>
<dbReference type="PROSITE" id="PS51257">
    <property type="entry name" value="PROKAR_LIPOPROTEIN"/>
    <property type="match status" value="1"/>
</dbReference>
<dbReference type="SMART" id="SM00062">
    <property type="entry name" value="PBPb"/>
    <property type="match status" value="1"/>
</dbReference>
<dbReference type="InterPro" id="IPR001638">
    <property type="entry name" value="Solute-binding_3/MltF_N"/>
</dbReference>
<feature type="domain" description="Solute-binding protein family 3/N-terminal" evidence="2">
    <location>
        <begin position="50"/>
        <end position="282"/>
    </location>
</feature>
<proteinExistence type="predicted"/>
<dbReference type="Proteomes" id="UP001501509">
    <property type="component" value="Unassembled WGS sequence"/>
</dbReference>
<dbReference type="PROSITE" id="PS51318">
    <property type="entry name" value="TAT"/>
    <property type="match status" value="1"/>
</dbReference>
<dbReference type="RefSeq" id="WP_344538286.1">
    <property type="nucleotide sequence ID" value="NZ_BAAATD010000001.1"/>
</dbReference>
<protein>
    <submittedName>
        <fullName evidence="3">Ectoine/hydroxyectoine ABC transporter substrate-binding protein EhuB</fullName>
    </submittedName>
</protein>
<sequence>MTSSRRDFLRNGVLLAGAVPVLGATACTTTDPKKEKASGGTLERARKQGYIQVGYANESPYGFTTSDGKLTGEAPELAKVIFKELGINEVRGVQVDFNGLIPAVQARRFDAIAAGMFINPDRCSKIIFADPEYIAKTAFMVPKGNPKGLKNFDDAIKQKVRVGVMKGAAEADYAAKLGVAKGNIKPFPDGPGAFDGLRAGRCDCIALTRISLMDLLSKHKNDPFEVTPAFDVIINGKEQSGAGGFGFRKADTDLVQAFNGKLAELKKSGRLLQILQPFGFSQAEMPGDRTAAEFCKA</sequence>
<keyword evidence="4" id="KW-1185">Reference proteome</keyword>
<dbReference type="Gene3D" id="3.40.190.10">
    <property type="entry name" value="Periplasmic binding protein-like II"/>
    <property type="match status" value="2"/>
</dbReference>
<accession>A0ABN3PDK0</accession>
<dbReference type="PANTHER" id="PTHR35936:SF17">
    <property type="entry name" value="ARGININE-BINDING EXTRACELLULAR PROTEIN ARTP"/>
    <property type="match status" value="1"/>
</dbReference>
<evidence type="ECO:0000259" key="2">
    <source>
        <dbReference type="SMART" id="SM00062"/>
    </source>
</evidence>
<organism evidence="3 4">
    <name type="scientific">Actinomadura fulvescens</name>
    <dbReference type="NCBI Taxonomy" id="46160"/>
    <lineage>
        <taxon>Bacteria</taxon>
        <taxon>Bacillati</taxon>
        <taxon>Actinomycetota</taxon>
        <taxon>Actinomycetes</taxon>
        <taxon>Streptosporangiales</taxon>
        <taxon>Thermomonosporaceae</taxon>
        <taxon>Actinomadura</taxon>
    </lineage>
</organism>
<dbReference type="PANTHER" id="PTHR35936">
    <property type="entry name" value="MEMBRANE-BOUND LYTIC MUREIN TRANSGLYCOSYLASE F"/>
    <property type="match status" value="1"/>
</dbReference>
<evidence type="ECO:0000256" key="1">
    <source>
        <dbReference type="ARBA" id="ARBA00022729"/>
    </source>
</evidence>
<keyword evidence="1" id="KW-0732">Signal</keyword>
<dbReference type="Pfam" id="PF00497">
    <property type="entry name" value="SBP_bac_3"/>
    <property type="match status" value="1"/>
</dbReference>
<dbReference type="InterPro" id="IPR014337">
    <property type="entry name" value="Ectoine_EhuB"/>
</dbReference>
<dbReference type="CDD" id="cd01002">
    <property type="entry name" value="PBP2_Ehub_like"/>
    <property type="match status" value="1"/>
</dbReference>
<gene>
    <name evidence="3" type="primary">ehuB</name>
    <name evidence="3" type="ORF">GCM10010411_11360</name>
</gene>
<dbReference type="EMBL" id="BAAATD010000001">
    <property type="protein sequence ID" value="GAA2580546.1"/>
    <property type="molecule type" value="Genomic_DNA"/>
</dbReference>
<dbReference type="SUPFAM" id="SSF53850">
    <property type="entry name" value="Periplasmic binding protein-like II"/>
    <property type="match status" value="1"/>
</dbReference>